<sequence length="62" mass="7407">MYFIFILYIILGWYFVCFLVHNILKSKKLICTFFTQVTVEGVTVQLYILFKIFMAILIVFEA</sequence>
<evidence type="ECO:0000313" key="3">
    <source>
        <dbReference type="Proteomes" id="UP000193961"/>
    </source>
</evidence>
<evidence type="ECO:0000256" key="1">
    <source>
        <dbReference type="SAM" id="Phobius"/>
    </source>
</evidence>
<dbReference type="AlphaFoldDB" id="A0A1X1I5B2"/>
<reference evidence="2 3" key="1">
    <citation type="journal article" date="2016" name="Eur. J. Clin. Microbiol. Infect. Dis.">
        <title>Whole genome sequencing as a tool for phylogenetic analysis of clinical strains of Mitis group streptococci.</title>
        <authorList>
            <person name="Rasmussen L.H."/>
            <person name="Dargis R."/>
            <person name="Hojholt K."/>
            <person name="Christensen J.J."/>
            <person name="Skovgaard O."/>
            <person name="Justesen U.S."/>
            <person name="Rosenvinge F.S."/>
            <person name="Moser C."/>
            <person name="Lukjancenko O."/>
            <person name="Rasmussen S."/>
            <person name="Nielsen X.C."/>
        </authorList>
    </citation>
    <scope>NUCLEOTIDE SEQUENCE [LARGE SCALE GENOMIC DNA]</scope>
    <source>
        <strain evidence="2 3">OD_321121_09</strain>
    </source>
</reference>
<feature type="transmembrane region" description="Helical" evidence="1">
    <location>
        <begin position="44"/>
        <end position="60"/>
    </location>
</feature>
<feature type="transmembrane region" description="Helical" evidence="1">
    <location>
        <begin position="5"/>
        <end position="24"/>
    </location>
</feature>
<gene>
    <name evidence="2" type="ORF">B7715_00725</name>
</gene>
<proteinExistence type="predicted"/>
<keyword evidence="1" id="KW-0472">Membrane</keyword>
<protein>
    <submittedName>
        <fullName evidence="2">Uncharacterized protein</fullName>
    </submittedName>
</protein>
<organism evidence="2 3">
    <name type="scientific">Streptococcus oralis subsp. oralis</name>
    <dbReference type="NCBI Taxonomy" id="1891914"/>
    <lineage>
        <taxon>Bacteria</taxon>
        <taxon>Bacillati</taxon>
        <taxon>Bacillota</taxon>
        <taxon>Bacilli</taxon>
        <taxon>Lactobacillales</taxon>
        <taxon>Streptococcaceae</taxon>
        <taxon>Streptococcus</taxon>
    </lineage>
</organism>
<accession>A0A1X1I5B2</accession>
<dbReference type="EMBL" id="NCUQ01000008">
    <property type="protein sequence ID" value="ORO68332.1"/>
    <property type="molecule type" value="Genomic_DNA"/>
</dbReference>
<name>A0A1X1I5B2_STROR</name>
<evidence type="ECO:0000313" key="2">
    <source>
        <dbReference type="EMBL" id="ORO68332.1"/>
    </source>
</evidence>
<keyword evidence="1" id="KW-1133">Transmembrane helix</keyword>
<comment type="caution">
    <text evidence="2">The sequence shown here is derived from an EMBL/GenBank/DDBJ whole genome shotgun (WGS) entry which is preliminary data.</text>
</comment>
<keyword evidence="1" id="KW-0812">Transmembrane</keyword>
<dbReference type="Proteomes" id="UP000193961">
    <property type="component" value="Unassembled WGS sequence"/>
</dbReference>